<keyword evidence="2" id="KW-1185">Reference proteome</keyword>
<protein>
    <submittedName>
        <fullName evidence="1">Uncharacterized protein</fullName>
    </submittedName>
</protein>
<organism evidence="1 2">
    <name type="scientific">Dactylosporangium sucinum</name>
    <dbReference type="NCBI Taxonomy" id="1424081"/>
    <lineage>
        <taxon>Bacteria</taxon>
        <taxon>Bacillati</taxon>
        <taxon>Actinomycetota</taxon>
        <taxon>Actinomycetes</taxon>
        <taxon>Micromonosporales</taxon>
        <taxon>Micromonosporaceae</taxon>
        <taxon>Dactylosporangium</taxon>
    </lineage>
</organism>
<dbReference type="EMBL" id="BMPI01000030">
    <property type="protein sequence ID" value="GGM48251.1"/>
    <property type="molecule type" value="Genomic_DNA"/>
</dbReference>
<dbReference type="Proteomes" id="UP000642070">
    <property type="component" value="Unassembled WGS sequence"/>
</dbReference>
<proteinExistence type="predicted"/>
<reference evidence="1" key="1">
    <citation type="journal article" date="2014" name="Int. J. Syst. Evol. Microbiol.">
        <title>Complete genome sequence of Corynebacterium casei LMG S-19264T (=DSM 44701T), isolated from a smear-ripened cheese.</title>
        <authorList>
            <consortium name="US DOE Joint Genome Institute (JGI-PGF)"/>
            <person name="Walter F."/>
            <person name="Albersmeier A."/>
            <person name="Kalinowski J."/>
            <person name="Ruckert C."/>
        </authorList>
    </citation>
    <scope>NUCLEOTIDE SEQUENCE</scope>
    <source>
        <strain evidence="1">JCM 19831</strain>
    </source>
</reference>
<evidence type="ECO:0000313" key="2">
    <source>
        <dbReference type="Proteomes" id="UP000642070"/>
    </source>
</evidence>
<accession>A0A917X0N1</accession>
<evidence type="ECO:0000313" key="1">
    <source>
        <dbReference type="EMBL" id="GGM48251.1"/>
    </source>
</evidence>
<sequence length="70" mass="7424">MTALHLADGTDFDLVCDGCGLVVEHLGANLHSWDLAWSLFRRHGWIGDRSAGGPHGCPRCTAQAAATGNH</sequence>
<name>A0A917X0N1_9ACTN</name>
<comment type="caution">
    <text evidence="1">The sequence shown here is derived from an EMBL/GenBank/DDBJ whole genome shotgun (WGS) entry which is preliminary data.</text>
</comment>
<dbReference type="AlphaFoldDB" id="A0A917X0N1"/>
<gene>
    <name evidence="1" type="ORF">GCM10007977_057280</name>
</gene>
<dbReference type="RefSeq" id="WP_190253055.1">
    <property type="nucleotide sequence ID" value="NZ_BMPI01000030.1"/>
</dbReference>
<reference evidence="1" key="2">
    <citation type="submission" date="2020-09" db="EMBL/GenBank/DDBJ databases">
        <authorList>
            <person name="Sun Q."/>
            <person name="Ohkuma M."/>
        </authorList>
    </citation>
    <scope>NUCLEOTIDE SEQUENCE</scope>
    <source>
        <strain evidence="1">JCM 19831</strain>
    </source>
</reference>